<keyword evidence="5" id="KW-1133">Transmembrane helix</keyword>
<dbReference type="InterPro" id="IPR018764">
    <property type="entry name" value="RskA_C"/>
</dbReference>
<comment type="subcellular location">
    <subcellularLocation>
        <location evidence="2">Cell membrane</location>
    </subcellularLocation>
    <subcellularLocation>
        <location evidence="1">Membrane</location>
        <topology evidence="1">Single-pass membrane protein</topology>
    </subcellularLocation>
</comment>
<evidence type="ECO:0000256" key="6">
    <source>
        <dbReference type="ARBA" id="ARBA00023136"/>
    </source>
</evidence>
<keyword evidence="6" id="KW-0472">Membrane</keyword>
<keyword evidence="3" id="KW-1003">Cell membrane</keyword>
<accession>A0ABW0LCZ9</accession>
<evidence type="ECO:0000256" key="4">
    <source>
        <dbReference type="ARBA" id="ARBA00022692"/>
    </source>
</evidence>
<feature type="domain" description="Anti-sigma K factor RskA C-terminal" evidence="9">
    <location>
        <begin position="107"/>
        <end position="229"/>
    </location>
</feature>
<proteinExistence type="predicted"/>
<organism evidence="10 11">
    <name type="scientific">Massilia niabensis</name>
    <dbReference type="NCBI Taxonomy" id="544910"/>
    <lineage>
        <taxon>Bacteria</taxon>
        <taxon>Pseudomonadati</taxon>
        <taxon>Pseudomonadota</taxon>
        <taxon>Betaproteobacteria</taxon>
        <taxon>Burkholderiales</taxon>
        <taxon>Oxalobacteraceae</taxon>
        <taxon>Telluria group</taxon>
        <taxon>Massilia</taxon>
    </lineage>
</organism>
<sequence>MTSPGENEDRELEDRELAGEYVLGTLSAGERRRVELALPHDPALRAAVQEWEERLLPLTRLAEPVEPSPGLWTRVEASLAAAGRPARVVPGPPWWENLKLWRGLAAAGFAAAAMLAVVPRLQPPEATPPYMVVLAAPNNMAPGWILQAQAGGALKLVPLGTTEVPPDKALQLWTKADTWKGPVSLGLVQPGQPVEVSLASLPPLQPNQLFEITLEPKNGSPIGRPTGPILFIGRAVRML</sequence>
<evidence type="ECO:0000313" key="11">
    <source>
        <dbReference type="Proteomes" id="UP001596050"/>
    </source>
</evidence>
<evidence type="ECO:0000256" key="1">
    <source>
        <dbReference type="ARBA" id="ARBA00004167"/>
    </source>
</evidence>
<dbReference type="Pfam" id="PF10099">
    <property type="entry name" value="RskA_C"/>
    <property type="match status" value="1"/>
</dbReference>
<dbReference type="PANTHER" id="PTHR37461">
    <property type="entry name" value="ANTI-SIGMA-K FACTOR RSKA"/>
    <property type="match status" value="1"/>
</dbReference>
<evidence type="ECO:0000259" key="9">
    <source>
        <dbReference type="Pfam" id="PF10099"/>
    </source>
</evidence>
<gene>
    <name evidence="10" type="ORF">ACFPN5_23795</name>
</gene>
<name>A0ABW0LCZ9_9BURK</name>
<keyword evidence="4" id="KW-0812">Transmembrane</keyword>
<reference evidence="11" key="1">
    <citation type="journal article" date="2019" name="Int. J. Syst. Evol. Microbiol.">
        <title>The Global Catalogue of Microorganisms (GCM) 10K type strain sequencing project: providing services to taxonomists for standard genome sequencing and annotation.</title>
        <authorList>
            <consortium name="The Broad Institute Genomics Platform"/>
            <consortium name="The Broad Institute Genome Sequencing Center for Infectious Disease"/>
            <person name="Wu L."/>
            <person name="Ma J."/>
        </authorList>
    </citation>
    <scope>NUCLEOTIDE SEQUENCE [LARGE SCALE GENOMIC DNA]</scope>
    <source>
        <strain evidence="11">KACC 12649</strain>
    </source>
</reference>
<protein>
    <recommendedName>
        <fullName evidence="8">Regulator of SigK</fullName>
    </recommendedName>
    <alternativeName>
        <fullName evidence="7">Sigma-K anti-sigma factor RskA</fullName>
    </alternativeName>
</protein>
<evidence type="ECO:0000256" key="8">
    <source>
        <dbReference type="ARBA" id="ARBA00030803"/>
    </source>
</evidence>
<evidence type="ECO:0000256" key="2">
    <source>
        <dbReference type="ARBA" id="ARBA00004236"/>
    </source>
</evidence>
<dbReference type="Gene3D" id="1.10.10.1320">
    <property type="entry name" value="Anti-sigma factor, zinc-finger domain"/>
    <property type="match status" value="1"/>
</dbReference>
<evidence type="ECO:0000256" key="7">
    <source>
        <dbReference type="ARBA" id="ARBA00029829"/>
    </source>
</evidence>
<evidence type="ECO:0000256" key="3">
    <source>
        <dbReference type="ARBA" id="ARBA00022475"/>
    </source>
</evidence>
<dbReference type="InterPro" id="IPR051474">
    <property type="entry name" value="Anti-sigma-K/W_factor"/>
</dbReference>
<keyword evidence="11" id="KW-1185">Reference proteome</keyword>
<evidence type="ECO:0000256" key="5">
    <source>
        <dbReference type="ARBA" id="ARBA00022989"/>
    </source>
</evidence>
<dbReference type="RefSeq" id="WP_379786333.1">
    <property type="nucleotide sequence ID" value="NZ_JBHSMU010000019.1"/>
</dbReference>
<dbReference type="InterPro" id="IPR041916">
    <property type="entry name" value="Anti_sigma_zinc_sf"/>
</dbReference>
<dbReference type="PANTHER" id="PTHR37461:SF1">
    <property type="entry name" value="ANTI-SIGMA-K FACTOR RSKA"/>
    <property type="match status" value="1"/>
</dbReference>
<dbReference type="EMBL" id="JBHSMU010000019">
    <property type="protein sequence ID" value="MFC5462842.1"/>
    <property type="molecule type" value="Genomic_DNA"/>
</dbReference>
<evidence type="ECO:0000313" key="10">
    <source>
        <dbReference type="EMBL" id="MFC5462842.1"/>
    </source>
</evidence>
<dbReference type="Proteomes" id="UP001596050">
    <property type="component" value="Unassembled WGS sequence"/>
</dbReference>
<comment type="caution">
    <text evidence="10">The sequence shown here is derived from an EMBL/GenBank/DDBJ whole genome shotgun (WGS) entry which is preliminary data.</text>
</comment>